<dbReference type="PANTHER" id="PTHR38465:SF1">
    <property type="entry name" value="HTH-TYPE TRANSCRIPTIONAL REGULATOR MJ1563-RELATED"/>
    <property type="match status" value="1"/>
</dbReference>
<dbReference type="AlphaFoldDB" id="A0A840QPK0"/>
<evidence type="ECO:0000313" key="7">
    <source>
        <dbReference type="Proteomes" id="UP000551878"/>
    </source>
</evidence>
<accession>A0A840QPK0</accession>
<dbReference type="GO" id="GO:0003677">
    <property type="term" value="F:DNA binding"/>
    <property type="evidence" value="ECO:0007669"/>
    <property type="project" value="UniProtKB-UniRule"/>
</dbReference>
<comment type="similarity">
    <text evidence="4">Belongs to the GbsR family.</text>
</comment>
<keyword evidence="7" id="KW-1185">Reference proteome</keyword>
<dbReference type="Proteomes" id="UP000551878">
    <property type="component" value="Unassembled WGS sequence"/>
</dbReference>
<gene>
    <name evidence="6" type="ORF">HNQ41_001416</name>
</gene>
<dbReference type="InterPro" id="IPR026282">
    <property type="entry name" value="MJ1563"/>
</dbReference>
<dbReference type="SUPFAM" id="SSF46785">
    <property type="entry name" value="Winged helix' DNA-binding domain"/>
    <property type="match status" value="1"/>
</dbReference>
<keyword evidence="3 4" id="KW-0804">Transcription</keyword>
<name>A0A840QPK0_9BACI</name>
<keyword evidence="5" id="KW-0175">Coiled coil</keyword>
<evidence type="ECO:0000256" key="4">
    <source>
        <dbReference type="PIRNR" id="PIRNR006707"/>
    </source>
</evidence>
<keyword evidence="2 4" id="KW-0238">DNA-binding</keyword>
<dbReference type="PANTHER" id="PTHR38465">
    <property type="entry name" value="HTH-TYPE TRANSCRIPTIONAL REGULATOR MJ1563-RELATED"/>
    <property type="match status" value="1"/>
</dbReference>
<dbReference type="EMBL" id="JACHHB010000005">
    <property type="protein sequence ID" value="MBB5173247.1"/>
    <property type="molecule type" value="Genomic_DNA"/>
</dbReference>
<evidence type="ECO:0000313" key="6">
    <source>
        <dbReference type="EMBL" id="MBB5173247.1"/>
    </source>
</evidence>
<dbReference type="InterPro" id="IPR036390">
    <property type="entry name" value="WH_DNA-bd_sf"/>
</dbReference>
<evidence type="ECO:0000256" key="2">
    <source>
        <dbReference type="ARBA" id="ARBA00023125"/>
    </source>
</evidence>
<dbReference type="InterPro" id="IPR052362">
    <property type="entry name" value="HTH-GbsR_regulator"/>
</dbReference>
<evidence type="ECO:0000256" key="5">
    <source>
        <dbReference type="SAM" id="Coils"/>
    </source>
</evidence>
<protein>
    <recommendedName>
        <fullName evidence="4">HTH-type transcriptional regulator</fullName>
    </recommendedName>
</protein>
<sequence>MSEEKNDQYKQHEWEKYEETKDQFIQNIAKNMNLYEITPSIGRLYGTLYFSDDPMTLDDMRDSLGMSKTSMSNGVRTLLDMKMVEPVFRRGVRKDLYRTEDDWYKSFTALFSREWKQSAETNIEETNEAKDELLRLYEKTDDTSLRERIENDLKRLDYAEEYYDWLLRFVSSVESGKIFEVVPKRKENE</sequence>
<reference evidence="6 7" key="1">
    <citation type="submission" date="2020-08" db="EMBL/GenBank/DDBJ databases">
        <title>Genomic Encyclopedia of Type Strains, Phase IV (KMG-IV): sequencing the most valuable type-strain genomes for metagenomic binning, comparative biology and taxonomic classification.</title>
        <authorList>
            <person name="Goeker M."/>
        </authorList>
    </citation>
    <scope>NUCLEOTIDE SEQUENCE [LARGE SCALE GENOMIC DNA]</scope>
    <source>
        <strain evidence="6 7">DSM 24696</strain>
    </source>
</reference>
<dbReference type="PIRSF" id="PIRSF006707">
    <property type="entry name" value="MJ1563"/>
    <property type="match status" value="1"/>
</dbReference>
<dbReference type="RefSeq" id="WP_246421531.1">
    <property type="nucleotide sequence ID" value="NZ_JACHHB010000005.1"/>
</dbReference>
<evidence type="ECO:0000256" key="1">
    <source>
        <dbReference type="ARBA" id="ARBA00023015"/>
    </source>
</evidence>
<evidence type="ECO:0000256" key="3">
    <source>
        <dbReference type="ARBA" id="ARBA00023163"/>
    </source>
</evidence>
<comment type="caution">
    <text evidence="6">The sequence shown here is derived from an EMBL/GenBank/DDBJ whole genome shotgun (WGS) entry which is preliminary data.</text>
</comment>
<dbReference type="Gene3D" id="1.10.10.10">
    <property type="entry name" value="Winged helix-like DNA-binding domain superfamily/Winged helix DNA-binding domain"/>
    <property type="match status" value="1"/>
</dbReference>
<organism evidence="6 7">
    <name type="scientific">Texcoconibacillus texcoconensis</name>
    <dbReference type="NCBI Taxonomy" id="1095777"/>
    <lineage>
        <taxon>Bacteria</taxon>
        <taxon>Bacillati</taxon>
        <taxon>Bacillota</taxon>
        <taxon>Bacilli</taxon>
        <taxon>Bacillales</taxon>
        <taxon>Bacillaceae</taxon>
        <taxon>Texcoconibacillus</taxon>
    </lineage>
</organism>
<feature type="coiled-coil region" evidence="5">
    <location>
        <begin position="116"/>
        <end position="143"/>
    </location>
</feature>
<proteinExistence type="inferred from homology"/>
<dbReference type="InterPro" id="IPR036388">
    <property type="entry name" value="WH-like_DNA-bd_sf"/>
</dbReference>
<keyword evidence="1 4" id="KW-0805">Transcription regulation</keyword>